<sequence>MSRKAAELPDALALLPDTTAAKYLTRSVRTGQEEPPRVALLRVSTPVEEHSARWATYPVRELVDEAMRRFGNDARARADAWLAPRLHATIRMTRAEASDTGLWNFLALVVAPDYVVWRHLGKGRGKADGEAAEAAARRFSGRHDTQTFARLWWAAELFRDGDDYRPAEIACGNQDVLNTVLRLDVMDHRPSARAVVRLLERGTVRTGREVNALATAINSAGATLFYDGMAPDEEPELDGLWEWIRDIETAPPAPWESLPDGPKDGRIPESSVATMVRCFEGLFAEAPVRGRPEPGGAADKPVPAQGVSLEKPYANSGW</sequence>
<dbReference type="OrthoDB" id="4606505at2"/>
<protein>
    <submittedName>
        <fullName evidence="2">Uncharacterized protein</fullName>
    </submittedName>
</protein>
<evidence type="ECO:0000313" key="3">
    <source>
        <dbReference type="Proteomes" id="UP000028058"/>
    </source>
</evidence>
<keyword evidence="3" id="KW-1185">Reference proteome</keyword>
<gene>
    <name evidence="2" type="ORF">SFRA_005125</name>
</gene>
<dbReference type="RefSeq" id="WP_043461820.1">
    <property type="nucleotide sequence ID" value="NZ_CP134822.1"/>
</dbReference>
<dbReference type="EMBL" id="JNAD02000002">
    <property type="protein sequence ID" value="RKM97927.1"/>
    <property type="molecule type" value="Genomic_DNA"/>
</dbReference>
<feature type="region of interest" description="Disordered" evidence="1">
    <location>
        <begin position="288"/>
        <end position="318"/>
    </location>
</feature>
<dbReference type="AlphaFoldDB" id="A0A3R7HKZ8"/>
<reference evidence="2 3" key="1">
    <citation type="journal article" date="2014" name="Genome Announc.">
        <title>Draft Genome Sequence of Streptomyces fradiae ATCC 19609, a Strain Highly Sensitive to Antibiotics.</title>
        <authorList>
            <person name="Bekker O.B."/>
            <person name="Klimina K.M."/>
            <person name="Vatlin A.A."/>
            <person name="Zakharevich N.V."/>
            <person name="Kasianov A.S."/>
            <person name="Danilenko V.N."/>
        </authorList>
    </citation>
    <scope>NUCLEOTIDE SEQUENCE [LARGE SCALE GENOMIC DNA]</scope>
    <source>
        <strain evidence="2 3">ATCC 19609</strain>
    </source>
</reference>
<dbReference type="Proteomes" id="UP000028058">
    <property type="component" value="Unassembled WGS sequence"/>
</dbReference>
<dbReference type="InterPro" id="IPR045920">
    <property type="entry name" value="DUF6339"/>
</dbReference>
<evidence type="ECO:0000256" key="1">
    <source>
        <dbReference type="SAM" id="MobiDB-lite"/>
    </source>
</evidence>
<proteinExistence type="predicted"/>
<comment type="caution">
    <text evidence="2">The sequence shown here is derived from an EMBL/GenBank/DDBJ whole genome shotgun (WGS) entry which is preliminary data.</text>
</comment>
<dbReference type="Pfam" id="PF19866">
    <property type="entry name" value="DUF6339"/>
    <property type="match status" value="1"/>
</dbReference>
<evidence type="ECO:0000313" key="2">
    <source>
        <dbReference type="EMBL" id="RKM97927.1"/>
    </source>
</evidence>
<organism evidence="2 3">
    <name type="scientific">Streptomyces xinghaiensis</name>
    <dbReference type="NCBI Taxonomy" id="1038928"/>
    <lineage>
        <taxon>Bacteria</taxon>
        <taxon>Bacillati</taxon>
        <taxon>Actinomycetota</taxon>
        <taxon>Actinomycetes</taxon>
        <taxon>Kitasatosporales</taxon>
        <taxon>Streptomycetaceae</taxon>
        <taxon>Streptomyces</taxon>
    </lineage>
</organism>
<name>A0A3R7HKZ8_9ACTN</name>
<accession>A0A3R7HKZ8</accession>